<keyword evidence="1" id="KW-0479">Metal-binding</keyword>
<dbReference type="GO" id="GO:0005737">
    <property type="term" value="C:cytoplasm"/>
    <property type="evidence" value="ECO:0007669"/>
    <property type="project" value="TreeGrafter"/>
</dbReference>
<feature type="non-terminal residue" evidence="6">
    <location>
        <position position="1"/>
    </location>
</feature>
<keyword evidence="4" id="KW-0862">Zinc</keyword>
<feature type="domain" description="Muscleblind-like CCCH zinc finger" evidence="5">
    <location>
        <begin position="1"/>
        <end position="30"/>
    </location>
</feature>
<evidence type="ECO:0000256" key="3">
    <source>
        <dbReference type="ARBA" id="ARBA00022771"/>
    </source>
</evidence>
<dbReference type="GO" id="GO:0043484">
    <property type="term" value="P:regulation of RNA splicing"/>
    <property type="evidence" value="ECO:0007669"/>
    <property type="project" value="TreeGrafter"/>
</dbReference>
<dbReference type="AlphaFoldDB" id="A0A7R8WWH1"/>
<dbReference type="OrthoDB" id="6285980at2759"/>
<evidence type="ECO:0000313" key="6">
    <source>
        <dbReference type="EMBL" id="CAD7236550.1"/>
    </source>
</evidence>
<evidence type="ECO:0000256" key="1">
    <source>
        <dbReference type="ARBA" id="ARBA00022723"/>
    </source>
</evidence>
<keyword evidence="3" id="KW-0863">Zinc-finger</keyword>
<evidence type="ECO:0000259" key="5">
    <source>
        <dbReference type="Pfam" id="PF22628"/>
    </source>
</evidence>
<proteinExistence type="predicted"/>
<dbReference type="PANTHER" id="PTHR12675:SF12">
    <property type="entry name" value="PROTEIN MUSCLEBLIND"/>
    <property type="match status" value="1"/>
</dbReference>
<accession>A0A7R8WWH1</accession>
<feature type="non-terminal residue" evidence="6">
    <location>
        <position position="91"/>
    </location>
</feature>
<sequence>DRCSRDNPPCKYFHAPQHLKDQLLANGKNHLAIKNAILQQMGLQQHQPQQITMPTTLAATNPYISAGYTAQIGSAYAPYMTTAGHHLVQIG</sequence>
<dbReference type="Pfam" id="PF22628">
    <property type="entry name" value="zf-CCCH_10"/>
    <property type="match status" value="1"/>
</dbReference>
<gene>
    <name evidence="6" type="ORF">CTOB1V02_LOCUS14365</name>
</gene>
<evidence type="ECO:0000256" key="4">
    <source>
        <dbReference type="ARBA" id="ARBA00022833"/>
    </source>
</evidence>
<name>A0A7R8WWH1_9CRUS</name>
<keyword evidence="2" id="KW-0677">Repeat</keyword>
<reference evidence="6" key="1">
    <citation type="submission" date="2020-11" db="EMBL/GenBank/DDBJ databases">
        <authorList>
            <person name="Tran Van P."/>
        </authorList>
    </citation>
    <scope>NUCLEOTIDE SEQUENCE</scope>
</reference>
<evidence type="ECO:0000256" key="2">
    <source>
        <dbReference type="ARBA" id="ARBA00022737"/>
    </source>
</evidence>
<dbReference type="GO" id="GO:0003723">
    <property type="term" value="F:RNA binding"/>
    <property type="evidence" value="ECO:0007669"/>
    <property type="project" value="TreeGrafter"/>
</dbReference>
<dbReference type="PANTHER" id="PTHR12675">
    <property type="entry name" value="MUSCLEBLIND-LIKE PROTEIN"/>
    <property type="match status" value="1"/>
</dbReference>
<organism evidence="6">
    <name type="scientific">Cyprideis torosa</name>
    <dbReference type="NCBI Taxonomy" id="163714"/>
    <lineage>
        <taxon>Eukaryota</taxon>
        <taxon>Metazoa</taxon>
        <taxon>Ecdysozoa</taxon>
        <taxon>Arthropoda</taxon>
        <taxon>Crustacea</taxon>
        <taxon>Oligostraca</taxon>
        <taxon>Ostracoda</taxon>
        <taxon>Podocopa</taxon>
        <taxon>Podocopida</taxon>
        <taxon>Cytherocopina</taxon>
        <taxon>Cytheroidea</taxon>
        <taxon>Cytherideidae</taxon>
        <taxon>Cyprideis</taxon>
    </lineage>
</organism>
<dbReference type="InterPro" id="IPR054429">
    <property type="entry name" value="Znf-CCCH_Muscleblind-like"/>
</dbReference>
<dbReference type="GO" id="GO:0005654">
    <property type="term" value="C:nucleoplasm"/>
    <property type="evidence" value="ECO:0007669"/>
    <property type="project" value="TreeGrafter"/>
</dbReference>
<protein>
    <recommendedName>
        <fullName evidence="5">Muscleblind-like CCCH zinc finger domain-containing protein</fullName>
    </recommendedName>
</protein>
<dbReference type="GO" id="GO:0008270">
    <property type="term" value="F:zinc ion binding"/>
    <property type="evidence" value="ECO:0007669"/>
    <property type="project" value="UniProtKB-KW"/>
</dbReference>
<dbReference type="EMBL" id="OB679853">
    <property type="protein sequence ID" value="CAD7236550.1"/>
    <property type="molecule type" value="Genomic_DNA"/>
</dbReference>